<feature type="region of interest" description="Disordered" evidence="1">
    <location>
        <begin position="1"/>
        <end position="65"/>
    </location>
</feature>
<feature type="domain" description="MRB1590-like C-terminal" evidence="4">
    <location>
        <begin position="541"/>
        <end position="641"/>
    </location>
</feature>
<feature type="domain" description="ATPase of the ABC class C-terminal" evidence="2">
    <location>
        <begin position="242"/>
        <end position="506"/>
    </location>
</feature>
<protein>
    <submittedName>
        <fullName evidence="5">Uncharacterized protein</fullName>
    </submittedName>
</protein>
<evidence type="ECO:0000256" key="1">
    <source>
        <dbReference type="SAM" id="MobiDB-lite"/>
    </source>
</evidence>
<evidence type="ECO:0000259" key="4">
    <source>
        <dbReference type="Pfam" id="PF21117"/>
    </source>
</evidence>
<name>A0AAW1RJE4_9CHLO</name>
<dbReference type="EMBL" id="JALJOS010000010">
    <property type="protein sequence ID" value="KAK9833829.1"/>
    <property type="molecule type" value="Genomic_DNA"/>
</dbReference>
<dbReference type="InterPro" id="IPR046834">
    <property type="entry name" value="ABC_ATPase_C"/>
</dbReference>
<dbReference type="Pfam" id="PF21117">
    <property type="entry name" value="MRB1590_C"/>
    <property type="match status" value="1"/>
</dbReference>
<evidence type="ECO:0000259" key="3">
    <source>
        <dbReference type="Pfam" id="PF20446"/>
    </source>
</evidence>
<keyword evidence="6" id="KW-1185">Reference proteome</keyword>
<evidence type="ECO:0000313" key="6">
    <source>
        <dbReference type="Proteomes" id="UP001438707"/>
    </source>
</evidence>
<proteinExistence type="predicted"/>
<dbReference type="Proteomes" id="UP001438707">
    <property type="component" value="Unassembled WGS sequence"/>
</dbReference>
<dbReference type="PANTHER" id="PTHR38149">
    <property type="entry name" value="ATPASE"/>
    <property type="match status" value="1"/>
</dbReference>
<dbReference type="AlphaFoldDB" id="A0AAW1RJE4"/>
<dbReference type="PANTHER" id="PTHR38149:SF1">
    <property type="entry name" value="ATPASE"/>
    <property type="match status" value="1"/>
</dbReference>
<comment type="caution">
    <text evidence="5">The sequence shown here is derived from an EMBL/GenBank/DDBJ whole genome shotgun (WGS) entry which is preliminary data.</text>
</comment>
<evidence type="ECO:0000259" key="2">
    <source>
        <dbReference type="Pfam" id="PF09818"/>
    </source>
</evidence>
<dbReference type="Pfam" id="PF09818">
    <property type="entry name" value="ABC_ATPase"/>
    <property type="match status" value="1"/>
</dbReference>
<reference evidence="5 6" key="1">
    <citation type="journal article" date="2024" name="Nat. Commun.">
        <title>Phylogenomics reveals the evolutionary origins of lichenization in chlorophyte algae.</title>
        <authorList>
            <person name="Puginier C."/>
            <person name="Libourel C."/>
            <person name="Otte J."/>
            <person name="Skaloud P."/>
            <person name="Haon M."/>
            <person name="Grisel S."/>
            <person name="Petersen M."/>
            <person name="Berrin J.G."/>
            <person name="Delaux P.M."/>
            <person name="Dal Grande F."/>
            <person name="Keller J."/>
        </authorList>
    </citation>
    <scope>NUCLEOTIDE SEQUENCE [LARGE SCALE GENOMIC DNA]</scope>
    <source>
        <strain evidence="5 6">SAG 2145</strain>
    </source>
</reference>
<accession>A0AAW1RJE4</accession>
<sequence length="643" mass="68733">MGGRGRGRGWYYKQRYGGGGKGGGGGDLGDGGSFGESTSGPAHLQPDRDDHDQIGNSPSGEGHIRGSVSNLRAALQQIHGKGYKAYHDIKGRWQGLGFVLCVDRVQGDPFAAPSCCRVQVPGHIAAFPSQLWQDKIRRTALCDYLTRTFAGIVSAAGGDTQQQAGGWHGEKGGDMQVDMPGQHVLERTSILINGQGDVEARFTVGLPARGRSVLGDWAANILTADLPRYVKQGLHWASQDAAALRMHLDCVEDTQSLRDALPGLGLVSFVGDGAVLPRASGASDCPMPARQAVPFKSPINLSVEMSLPNRGLVRGLGVKSGVTLIVGGGFHGKTTLLRAIEAGIYNKIPGDGRELVVTDPNAIKVRAEDGRRVEAVDISPFINNLPYGRSTTCFSSDDASGSTSQSANIQEALEVRATTLLVDEDTCATNFMIRDARMQALVAKEKEPITPFLSKIKALADLKVSCILVIGGSGDYFSVAGTVLCMEDFACRDVTADAHLIAQQFGDIPALQEAPPYGRIAARTPYSIHPPSEDSRGRGIKVSTKTIHTISYGSIELDLNGVEQLAEKSQTRAVAFALQLIASQLAARHGRNILQLIEQIDASIDDQGLDILSPQLKCCDLARPRRFEIAAALNRLRTVKLKQ</sequence>
<gene>
    <name evidence="5" type="ORF">WJX74_007063</name>
</gene>
<dbReference type="InterPro" id="IPR046833">
    <property type="entry name" value="ABC_N"/>
</dbReference>
<feature type="domain" description="ATPase of the ABC class N-terminal" evidence="3">
    <location>
        <begin position="70"/>
        <end position="233"/>
    </location>
</feature>
<dbReference type="InterPro" id="IPR019195">
    <property type="entry name" value="ABC_ATPase_put"/>
</dbReference>
<feature type="compositionally biased region" description="Gly residues" evidence="1">
    <location>
        <begin position="16"/>
        <end position="34"/>
    </location>
</feature>
<dbReference type="Pfam" id="PF20446">
    <property type="entry name" value="ABC_N"/>
    <property type="match status" value="1"/>
</dbReference>
<organism evidence="5 6">
    <name type="scientific">Apatococcus lobatus</name>
    <dbReference type="NCBI Taxonomy" id="904363"/>
    <lineage>
        <taxon>Eukaryota</taxon>
        <taxon>Viridiplantae</taxon>
        <taxon>Chlorophyta</taxon>
        <taxon>core chlorophytes</taxon>
        <taxon>Trebouxiophyceae</taxon>
        <taxon>Chlorellales</taxon>
        <taxon>Chlorellaceae</taxon>
        <taxon>Apatococcus</taxon>
    </lineage>
</organism>
<evidence type="ECO:0000313" key="5">
    <source>
        <dbReference type="EMBL" id="KAK9833829.1"/>
    </source>
</evidence>
<dbReference type="InterPro" id="IPR049069">
    <property type="entry name" value="MRB1590-like_C"/>
</dbReference>